<comment type="caution">
    <text evidence="6">The sequence shown here is derived from an EMBL/GenBank/DDBJ whole genome shotgun (WGS) entry which is preliminary data.</text>
</comment>
<dbReference type="Pfam" id="PF01734">
    <property type="entry name" value="Patatin"/>
    <property type="match status" value="1"/>
</dbReference>
<dbReference type="EMBL" id="RQGD01000002">
    <property type="protein sequence ID" value="TGL63942.1"/>
    <property type="molecule type" value="Genomic_DNA"/>
</dbReference>
<dbReference type="RefSeq" id="WP_135621439.1">
    <property type="nucleotide sequence ID" value="NZ_RQGD01000002.1"/>
</dbReference>
<proteinExistence type="predicted"/>
<evidence type="ECO:0000256" key="1">
    <source>
        <dbReference type="ARBA" id="ARBA00022801"/>
    </source>
</evidence>
<dbReference type="SUPFAM" id="SSF52151">
    <property type="entry name" value="FabD/lysophospholipase-like"/>
    <property type="match status" value="1"/>
</dbReference>
<dbReference type="InterPro" id="IPR016035">
    <property type="entry name" value="Acyl_Trfase/lysoPLipase"/>
</dbReference>
<sequence>MGKKALVLSGGGARGAYQAGVYRCLEEMKWSPDIICGTSVGAINACAMGSGLNSQELINLWLDLDEKKVMKYSFKNTIRELFRKAYAPLADTAPLHHLIREKLNFKTLNESQVKVVISAVNILTSELRFFENPDLKIEHILASSAIPLFFPWQMIEGAPYWDGGVMANTPILPAITRGAEEILVILLSPVGADVMMQAPTNKTEALERLYELYLLGSYKNIEQGIEFQKEMSRPKSPIEHFLGYFTQQFQNVNIRVIAPKEMLGLGSFLNFTREQAETLIVRGYKDALIHFQE</sequence>
<dbReference type="PANTHER" id="PTHR14226:SF57">
    <property type="entry name" value="BLR7027 PROTEIN"/>
    <property type="match status" value="1"/>
</dbReference>
<keyword evidence="3 4" id="KW-0443">Lipid metabolism</keyword>
<keyword evidence="1 4" id="KW-0378">Hydrolase</keyword>
<feature type="short sequence motif" description="GXGXXG" evidence="4">
    <location>
        <begin position="10"/>
        <end position="15"/>
    </location>
</feature>
<name>A0A4R9KFG3_9LEPT</name>
<dbReference type="Gene3D" id="3.40.1090.10">
    <property type="entry name" value="Cytosolic phospholipase A2 catalytic domain"/>
    <property type="match status" value="2"/>
</dbReference>
<evidence type="ECO:0000313" key="6">
    <source>
        <dbReference type="EMBL" id="TGL63942.1"/>
    </source>
</evidence>
<feature type="short sequence motif" description="DGA/G" evidence="4">
    <location>
        <begin position="162"/>
        <end position="164"/>
    </location>
</feature>
<organism evidence="6 7">
    <name type="scientific">Leptospira ognonensis</name>
    <dbReference type="NCBI Taxonomy" id="2484945"/>
    <lineage>
        <taxon>Bacteria</taxon>
        <taxon>Pseudomonadati</taxon>
        <taxon>Spirochaetota</taxon>
        <taxon>Spirochaetia</taxon>
        <taxon>Leptospirales</taxon>
        <taxon>Leptospiraceae</taxon>
        <taxon>Leptospira</taxon>
    </lineage>
</organism>
<keyword evidence="7" id="KW-1185">Reference proteome</keyword>
<dbReference type="InterPro" id="IPR002641">
    <property type="entry name" value="PNPLA_dom"/>
</dbReference>
<feature type="domain" description="PNPLA" evidence="5">
    <location>
        <begin position="6"/>
        <end position="175"/>
    </location>
</feature>
<dbReference type="OrthoDB" id="9770965at2"/>
<evidence type="ECO:0000313" key="7">
    <source>
        <dbReference type="Proteomes" id="UP000297693"/>
    </source>
</evidence>
<keyword evidence="2 4" id="KW-0442">Lipid degradation</keyword>
<protein>
    <submittedName>
        <fullName evidence="6">Patatin-like phospholipase family protein</fullName>
    </submittedName>
</protein>
<gene>
    <name evidence="6" type="ORF">EHQ58_00840</name>
</gene>
<dbReference type="PROSITE" id="PS51635">
    <property type="entry name" value="PNPLA"/>
    <property type="match status" value="1"/>
</dbReference>
<dbReference type="Proteomes" id="UP000297693">
    <property type="component" value="Unassembled WGS sequence"/>
</dbReference>
<evidence type="ECO:0000256" key="3">
    <source>
        <dbReference type="ARBA" id="ARBA00023098"/>
    </source>
</evidence>
<dbReference type="PANTHER" id="PTHR14226">
    <property type="entry name" value="NEUROPATHY TARGET ESTERASE/SWISS CHEESE D.MELANOGASTER"/>
    <property type="match status" value="1"/>
</dbReference>
<dbReference type="CDD" id="cd07209">
    <property type="entry name" value="Pat_hypo_Ecoli_Z1214_like"/>
    <property type="match status" value="1"/>
</dbReference>
<evidence type="ECO:0000256" key="4">
    <source>
        <dbReference type="PROSITE-ProRule" id="PRU01161"/>
    </source>
</evidence>
<accession>A0A4R9KFG3</accession>
<reference evidence="6" key="1">
    <citation type="journal article" date="2019" name="PLoS Negl. Trop. Dis.">
        <title>Revisiting the worldwide diversity of Leptospira species in the environment.</title>
        <authorList>
            <person name="Vincent A.T."/>
            <person name="Schiettekatte O."/>
            <person name="Bourhy P."/>
            <person name="Veyrier F.J."/>
            <person name="Picardeau M."/>
        </authorList>
    </citation>
    <scope>NUCLEOTIDE SEQUENCE [LARGE SCALE GENOMIC DNA]</scope>
    <source>
        <strain evidence="6">201702476</strain>
    </source>
</reference>
<dbReference type="InterPro" id="IPR050301">
    <property type="entry name" value="NTE"/>
</dbReference>
<dbReference type="AlphaFoldDB" id="A0A4R9KFG3"/>
<feature type="active site" description="Nucleophile" evidence="4">
    <location>
        <position position="39"/>
    </location>
</feature>
<feature type="active site" description="Proton acceptor" evidence="4">
    <location>
        <position position="162"/>
    </location>
</feature>
<dbReference type="GO" id="GO:0016042">
    <property type="term" value="P:lipid catabolic process"/>
    <property type="evidence" value="ECO:0007669"/>
    <property type="project" value="UniProtKB-UniRule"/>
</dbReference>
<evidence type="ECO:0000259" key="5">
    <source>
        <dbReference type="PROSITE" id="PS51635"/>
    </source>
</evidence>
<dbReference type="GO" id="GO:0016787">
    <property type="term" value="F:hydrolase activity"/>
    <property type="evidence" value="ECO:0007669"/>
    <property type="project" value="UniProtKB-UniRule"/>
</dbReference>
<feature type="short sequence motif" description="GXSXG" evidence="4">
    <location>
        <begin position="37"/>
        <end position="41"/>
    </location>
</feature>
<evidence type="ECO:0000256" key="2">
    <source>
        <dbReference type="ARBA" id="ARBA00022963"/>
    </source>
</evidence>